<keyword evidence="3" id="KW-1185">Reference proteome</keyword>
<proteinExistence type="predicted"/>
<keyword evidence="2" id="KW-0378">Hydrolase</keyword>
<dbReference type="InterPro" id="IPR007569">
    <property type="entry name" value="DUF559"/>
</dbReference>
<sequence>MLHNRKYLKENRKELRSNSTPAEAELWKHLRSSQLEGRKFRRQHSIGNYILDFYSPSEKLAIELDGHVHFHAAAEQSDTVRDQVLQELGIKVLRFENKEIFVHLDAVLQEIRSSFSK</sequence>
<accession>A0A2T5YQH5</accession>
<dbReference type="EMBL" id="QBKI01000002">
    <property type="protein sequence ID" value="PTX21546.1"/>
    <property type="molecule type" value="Genomic_DNA"/>
</dbReference>
<organism evidence="2 3">
    <name type="scientific">Pontibacter mucosus</name>
    <dbReference type="NCBI Taxonomy" id="1649266"/>
    <lineage>
        <taxon>Bacteria</taxon>
        <taxon>Pseudomonadati</taxon>
        <taxon>Bacteroidota</taxon>
        <taxon>Cytophagia</taxon>
        <taxon>Cytophagales</taxon>
        <taxon>Hymenobacteraceae</taxon>
        <taxon>Pontibacter</taxon>
    </lineage>
</organism>
<gene>
    <name evidence="2" type="ORF">C8N40_102522</name>
</gene>
<evidence type="ECO:0000259" key="1">
    <source>
        <dbReference type="Pfam" id="PF04480"/>
    </source>
</evidence>
<dbReference type="OrthoDB" id="9798754at2"/>
<dbReference type="PANTHER" id="PTHR38590:SF1">
    <property type="entry name" value="BLL0828 PROTEIN"/>
    <property type="match status" value="1"/>
</dbReference>
<reference evidence="2 3" key="1">
    <citation type="submission" date="2018-04" db="EMBL/GenBank/DDBJ databases">
        <title>Genomic Encyclopedia of Archaeal and Bacterial Type Strains, Phase II (KMG-II): from individual species to whole genera.</title>
        <authorList>
            <person name="Goeker M."/>
        </authorList>
    </citation>
    <scope>NUCLEOTIDE SEQUENCE [LARGE SCALE GENOMIC DNA]</scope>
    <source>
        <strain evidence="2 3">DSM 100162</strain>
    </source>
</reference>
<dbReference type="Pfam" id="PF04480">
    <property type="entry name" value="DUF559"/>
    <property type="match status" value="1"/>
</dbReference>
<comment type="caution">
    <text evidence="2">The sequence shown here is derived from an EMBL/GenBank/DDBJ whole genome shotgun (WGS) entry which is preliminary data.</text>
</comment>
<name>A0A2T5YQH5_9BACT</name>
<keyword evidence="2" id="KW-0255">Endonuclease</keyword>
<keyword evidence="2" id="KW-0540">Nuclease</keyword>
<evidence type="ECO:0000313" key="2">
    <source>
        <dbReference type="EMBL" id="PTX21546.1"/>
    </source>
</evidence>
<protein>
    <submittedName>
        <fullName evidence="2">Very-short-patch-repair endonuclease</fullName>
    </submittedName>
</protein>
<dbReference type="InterPro" id="IPR047216">
    <property type="entry name" value="Endonuclease_DUF559_bact"/>
</dbReference>
<dbReference type="CDD" id="cd01038">
    <property type="entry name" value="Endonuclease_DUF559"/>
    <property type="match status" value="1"/>
</dbReference>
<dbReference type="Gene3D" id="3.40.960.10">
    <property type="entry name" value="VSR Endonuclease"/>
    <property type="match status" value="1"/>
</dbReference>
<dbReference type="AlphaFoldDB" id="A0A2T5YQH5"/>
<dbReference type="PANTHER" id="PTHR38590">
    <property type="entry name" value="BLL0828 PROTEIN"/>
    <property type="match status" value="1"/>
</dbReference>
<dbReference type="Proteomes" id="UP000244225">
    <property type="component" value="Unassembled WGS sequence"/>
</dbReference>
<dbReference type="InterPro" id="IPR011335">
    <property type="entry name" value="Restrct_endonuc-II-like"/>
</dbReference>
<feature type="domain" description="DUF559" evidence="1">
    <location>
        <begin position="7"/>
        <end position="113"/>
    </location>
</feature>
<dbReference type="GO" id="GO:0004519">
    <property type="term" value="F:endonuclease activity"/>
    <property type="evidence" value="ECO:0007669"/>
    <property type="project" value="UniProtKB-KW"/>
</dbReference>
<evidence type="ECO:0000313" key="3">
    <source>
        <dbReference type="Proteomes" id="UP000244225"/>
    </source>
</evidence>
<dbReference type="RefSeq" id="WP_108210912.1">
    <property type="nucleotide sequence ID" value="NZ_QBKI01000002.1"/>
</dbReference>
<dbReference type="SUPFAM" id="SSF52980">
    <property type="entry name" value="Restriction endonuclease-like"/>
    <property type="match status" value="1"/>
</dbReference>